<keyword evidence="8" id="KW-0408">Iron</keyword>
<dbReference type="PATRIC" id="fig|1409788.3.peg.581"/>
<dbReference type="InterPro" id="IPR013785">
    <property type="entry name" value="Aldolase_TIM"/>
</dbReference>
<dbReference type="Proteomes" id="UP000036958">
    <property type="component" value="Unassembled WGS sequence"/>
</dbReference>
<keyword evidence="4" id="KW-0004">4Fe-4S</keyword>
<dbReference type="PANTHER" id="PTHR30538">
    <property type="entry name" value="LYSINE 2,3-AMINOMUTASE-RELATED"/>
    <property type="match status" value="1"/>
</dbReference>
<evidence type="ECO:0000313" key="11">
    <source>
        <dbReference type="EMBL" id="KOH46589.1"/>
    </source>
</evidence>
<evidence type="ECO:0000256" key="8">
    <source>
        <dbReference type="ARBA" id="ARBA00023004"/>
    </source>
</evidence>
<dbReference type="PANTHER" id="PTHR30538:SF0">
    <property type="entry name" value="L-LYSINE 2,3-AMINOMUTASE AQ_1632-RELATED"/>
    <property type="match status" value="1"/>
</dbReference>
<comment type="cofactor">
    <cofactor evidence="1">
        <name>pyridoxal 5'-phosphate</name>
        <dbReference type="ChEBI" id="CHEBI:597326"/>
    </cofactor>
</comment>
<comment type="caution">
    <text evidence="11">The sequence shown here is derived from an EMBL/GenBank/DDBJ whole genome shotgun (WGS) entry which is preliminary data.</text>
</comment>
<dbReference type="InterPro" id="IPR058240">
    <property type="entry name" value="rSAM_sf"/>
</dbReference>
<evidence type="ECO:0000259" key="10">
    <source>
        <dbReference type="Pfam" id="PF04055"/>
    </source>
</evidence>
<evidence type="ECO:0000256" key="2">
    <source>
        <dbReference type="ARBA" id="ARBA00001966"/>
    </source>
</evidence>
<evidence type="ECO:0000256" key="7">
    <source>
        <dbReference type="ARBA" id="ARBA00022898"/>
    </source>
</evidence>
<dbReference type="OrthoDB" id="9768064at2"/>
<dbReference type="InterPro" id="IPR003739">
    <property type="entry name" value="Lys_aminomutase/Glu_NH3_mut"/>
</dbReference>
<comment type="cofactor">
    <cofactor evidence="2">
        <name>[4Fe-4S] cluster</name>
        <dbReference type="ChEBI" id="CHEBI:49883"/>
    </cofactor>
</comment>
<dbReference type="InterPro" id="IPR007197">
    <property type="entry name" value="rSAM"/>
</dbReference>
<dbReference type="SUPFAM" id="SSF102114">
    <property type="entry name" value="Radical SAM enzymes"/>
    <property type="match status" value="1"/>
</dbReference>
<feature type="domain" description="Radical SAM core" evidence="10">
    <location>
        <begin position="139"/>
        <end position="296"/>
    </location>
</feature>
<dbReference type="GO" id="GO:0051539">
    <property type="term" value="F:4 iron, 4 sulfur cluster binding"/>
    <property type="evidence" value="ECO:0007669"/>
    <property type="project" value="UniProtKB-KW"/>
</dbReference>
<dbReference type="EMBL" id="LGIA01000024">
    <property type="protein sequence ID" value="KOH46589.1"/>
    <property type="molecule type" value="Genomic_DNA"/>
</dbReference>
<keyword evidence="12" id="KW-1185">Reference proteome</keyword>
<name>A0A0L8VDQ4_9BACT</name>
<keyword evidence="9" id="KW-0411">Iron-sulfur</keyword>
<evidence type="ECO:0000256" key="1">
    <source>
        <dbReference type="ARBA" id="ARBA00001933"/>
    </source>
</evidence>
<keyword evidence="6" id="KW-0479">Metal-binding</keyword>
<protein>
    <submittedName>
        <fullName evidence="11">Lysine 2,3-aminomutase</fullName>
    </submittedName>
</protein>
<dbReference type="Gene3D" id="3.20.20.70">
    <property type="entry name" value="Aldolase class I"/>
    <property type="match status" value="1"/>
</dbReference>
<dbReference type="GO" id="GO:0046872">
    <property type="term" value="F:metal ion binding"/>
    <property type="evidence" value="ECO:0007669"/>
    <property type="project" value="UniProtKB-KW"/>
</dbReference>
<reference evidence="12" key="1">
    <citation type="submission" date="2015-07" db="EMBL/GenBank/DDBJ databases">
        <title>Genome sequencing of Sunxiuqinia dokdonensis strain SK.</title>
        <authorList>
            <person name="Ahn S."/>
            <person name="Kim B.-C."/>
        </authorList>
    </citation>
    <scope>NUCLEOTIDE SEQUENCE [LARGE SCALE GENOMIC DNA]</scope>
    <source>
        <strain evidence="12">SK</strain>
    </source>
</reference>
<evidence type="ECO:0000256" key="4">
    <source>
        <dbReference type="ARBA" id="ARBA00022485"/>
    </source>
</evidence>
<comment type="similarity">
    <text evidence="3">Belongs to the radical SAM superfamily. KamA family.</text>
</comment>
<keyword evidence="7" id="KW-0663">Pyridoxal phosphate</keyword>
<evidence type="ECO:0000256" key="3">
    <source>
        <dbReference type="ARBA" id="ARBA00008703"/>
    </source>
</evidence>
<evidence type="ECO:0000256" key="6">
    <source>
        <dbReference type="ARBA" id="ARBA00022723"/>
    </source>
</evidence>
<proteinExistence type="inferred from homology"/>
<dbReference type="GO" id="GO:0003824">
    <property type="term" value="F:catalytic activity"/>
    <property type="evidence" value="ECO:0007669"/>
    <property type="project" value="InterPro"/>
</dbReference>
<evidence type="ECO:0000256" key="5">
    <source>
        <dbReference type="ARBA" id="ARBA00022691"/>
    </source>
</evidence>
<dbReference type="Pfam" id="PF04055">
    <property type="entry name" value="Radical_SAM"/>
    <property type="match status" value="1"/>
</dbReference>
<dbReference type="STRING" id="1409788.NC99_05660"/>
<dbReference type="RefSeq" id="WP_053179522.1">
    <property type="nucleotide sequence ID" value="NZ_LGIA01000024.1"/>
</dbReference>
<dbReference type="SFLD" id="SFLDS00029">
    <property type="entry name" value="Radical_SAM"/>
    <property type="match status" value="1"/>
</dbReference>
<sequence>MNYRSYTLGNFRQIPQIALLTEEEQFVIEVIGTVLPFKVSNYIIDELIDWNNFAKDPFFILTFPQKGMLSEEHFQKIANLIKSNADKATLKKAVDKIRLQLNPNPAGQEANVPELNGVRLNGIQHKYRETMLFFPSQGQTCHAYCTFCFRWPQFAMNSFKFAMKEADLMVQYLKAHPEITDVLITGGDPAVMKTKFFEHYINAILEAGLKHVRTIRIGTKALTYWPYRFTTDDDAEDLMKLFRKVADHGISVSLMAHFNHPRAMETQAVKEAIRNLQDAGVQIRSQSPLLKNINNDPAIWSTMWREQVNLGIIPYYMFIARDTGAQDYFAVTLDQAWRIYQKAIQKVSGVCRTVRGPSMSCAPGKVQVLGIQKIHGEQVFVLNFLQGRNPDWVGRPFFAKYNPKAIWLDELEPAFGQEEFFFKNANPKLQIV</sequence>
<dbReference type="CDD" id="cd01335">
    <property type="entry name" value="Radical_SAM"/>
    <property type="match status" value="1"/>
</dbReference>
<dbReference type="AlphaFoldDB" id="A0A0L8VDQ4"/>
<evidence type="ECO:0000313" key="12">
    <source>
        <dbReference type="Proteomes" id="UP000036958"/>
    </source>
</evidence>
<keyword evidence="5" id="KW-0949">S-adenosyl-L-methionine</keyword>
<dbReference type="SFLD" id="SFLDG01070">
    <property type="entry name" value="PLP-dependent"/>
    <property type="match status" value="1"/>
</dbReference>
<organism evidence="11 12">
    <name type="scientific">Sunxiuqinia dokdonensis</name>
    <dbReference type="NCBI Taxonomy" id="1409788"/>
    <lineage>
        <taxon>Bacteria</taxon>
        <taxon>Pseudomonadati</taxon>
        <taxon>Bacteroidota</taxon>
        <taxon>Bacteroidia</taxon>
        <taxon>Marinilabiliales</taxon>
        <taxon>Prolixibacteraceae</taxon>
        <taxon>Sunxiuqinia</taxon>
    </lineage>
</organism>
<evidence type="ECO:0000256" key="9">
    <source>
        <dbReference type="ARBA" id="ARBA00023014"/>
    </source>
</evidence>
<gene>
    <name evidence="11" type="ORF">NC99_05660</name>
</gene>
<accession>A0A0L8VDQ4</accession>